<feature type="region of interest" description="Disordered" evidence="1">
    <location>
        <begin position="36"/>
        <end position="66"/>
    </location>
</feature>
<dbReference type="Proteomes" id="UP001610334">
    <property type="component" value="Unassembled WGS sequence"/>
</dbReference>
<name>A0ABR4H5V3_9EURO</name>
<keyword evidence="3" id="KW-1185">Reference proteome</keyword>
<gene>
    <name evidence="2" type="ORF">BJX63DRAFT_401688</name>
</gene>
<reference evidence="2 3" key="1">
    <citation type="submission" date="2024-07" db="EMBL/GenBank/DDBJ databases">
        <title>Section-level genome sequencing and comparative genomics of Aspergillus sections Usti and Cavernicolus.</title>
        <authorList>
            <consortium name="Lawrence Berkeley National Laboratory"/>
            <person name="Nybo J.L."/>
            <person name="Vesth T.C."/>
            <person name="Theobald S."/>
            <person name="Frisvad J.C."/>
            <person name="Larsen T.O."/>
            <person name="Kjaerboelling I."/>
            <person name="Rothschild-Mancinelli K."/>
            <person name="Lyhne E.K."/>
            <person name="Kogle M.E."/>
            <person name="Barry K."/>
            <person name="Clum A."/>
            <person name="Na H."/>
            <person name="Ledsgaard L."/>
            <person name="Lin J."/>
            <person name="Lipzen A."/>
            <person name="Kuo A."/>
            <person name="Riley R."/>
            <person name="Mondo S."/>
            <person name="Labutti K."/>
            <person name="Haridas S."/>
            <person name="Pangalinan J."/>
            <person name="Salamov A.A."/>
            <person name="Simmons B.A."/>
            <person name="Magnuson J.K."/>
            <person name="Chen J."/>
            <person name="Drula E."/>
            <person name="Henrissat B."/>
            <person name="Wiebenga A."/>
            <person name="Lubbers R.J."/>
            <person name="Gomes A.C."/>
            <person name="Makela M.R."/>
            <person name="Stajich J."/>
            <person name="Grigoriev I.V."/>
            <person name="Mortensen U.H."/>
            <person name="De Vries R.P."/>
            <person name="Baker S.E."/>
            <person name="Andersen M.R."/>
        </authorList>
    </citation>
    <scope>NUCLEOTIDE SEQUENCE [LARGE SCALE GENOMIC DNA]</scope>
    <source>
        <strain evidence="2 3">CBS 588.65</strain>
    </source>
</reference>
<feature type="region of interest" description="Disordered" evidence="1">
    <location>
        <begin position="1"/>
        <end position="22"/>
    </location>
</feature>
<evidence type="ECO:0000313" key="3">
    <source>
        <dbReference type="Proteomes" id="UP001610334"/>
    </source>
</evidence>
<sequence>MLPACVLSGARSRVGGPSVSLGESRSRDLVAWAQTFPPSARDPPAELTPSTSHGYKTGYSFNERYH</sequence>
<evidence type="ECO:0000256" key="1">
    <source>
        <dbReference type="SAM" id="MobiDB-lite"/>
    </source>
</evidence>
<accession>A0ABR4H5V3</accession>
<comment type="caution">
    <text evidence="2">The sequence shown here is derived from an EMBL/GenBank/DDBJ whole genome shotgun (WGS) entry which is preliminary data.</text>
</comment>
<dbReference type="EMBL" id="JBFXLT010000069">
    <property type="protein sequence ID" value="KAL2810629.1"/>
    <property type="molecule type" value="Genomic_DNA"/>
</dbReference>
<evidence type="ECO:0000313" key="2">
    <source>
        <dbReference type="EMBL" id="KAL2810629.1"/>
    </source>
</evidence>
<protein>
    <submittedName>
        <fullName evidence="2">Uncharacterized protein</fullName>
    </submittedName>
</protein>
<proteinExistence type="predicted"/>
<organism evidence="2 3">
    <name type="scientific">Aspergillus granulosus</name>
    <dbReference type="NCBI Taxonomy" id="176169"/>
    <lineage>
        <taxon>Eukaryota</taxon>
        <taxon>Fungi</taxon>
        <taxon>Dikarya</taxon>
        <taxon>Ascomycota</taxon>
        <taxon>Pezizomycotina</taxon>
        <taxon>Eurotiomycetes</taxon>
        <taxon>Eurotiomycetidae</taxon>
        <taxon>Eurotiales</taxon>
        <taxon>Aspergillaceae</taxon>
        <taxon>Aspergillus</taxon>
        <taxon>Aspergillus subgen. Nidulantes</taxon>
    </lineage>
</organism>